<gene>
    <name evidence="6" type="ORF">QVN81_00990</name>
    <name evidence="7" type="ORF">QVN84_00980</name>
</gene>
<proteinExistence type="inferred from homology"/>
<evidence type="ECO:0000256" key="3">
    <source>
        <dbReference type="SAM" id="SignalP"/>
    </source>
</evidence>
<dbReference type="RefSeq" id="WP_289824419.1">
    <property type="nucleotide sequence ID" value="NZ_JAUEIE010000001.1"/>
</dbReference>
<keyword evidence="8" id="KW-1185">Reference proteome</keyword>
<dbReference type="NCBIfam" id="TIGR04056">
    <property type="entry name" value="OMP_RagA_SusC"/>
    <property type="match status" value="1"/>
</dbReference>
<keyword evidence="2" id="KW-0798">TonB box</keyword>
<name>A0AAW7JMM6_9BACT</name>
<dbReference type="Pfam" id="PF13715">
    <property type="entry name" value="CarbopepD_reg_2"/>
    <property type="match status" value="1"/>
</dbReference>
<comment type="caution">
    <text evidence="7">The sequence shown here is derived from an EMBL/GenBank/DDBJ whole genome shotgun (WGS) entry which is preliminary data.</text>
</comment>
<feature type="domain" description="TonB-dependent receptor plug" evidence="5">
    <location>
        <begin position="113"/>
        <end position="221"/>
    </location>
</feature>
<organism evidence="7 9">
    <name type="scientific">Leyella lascolaii</name>
    <dbReference type="NCBI Taxonomy" id="1776379"/>
    <lineage>
        <taxon>Bacteria</taxon>
        <taxon>Pseudomonadati</taxon>
        <taxon>Bacteroidota</taxon>
        <taxon>Bacteroidia</taxon>
        <taxon>Bacteroidales</taxon>
        <taxon>Prevotellaceae</taxon>
        <taxon>Leyella</taxon>
    </lineage>
</organism>
<dbReference type="AlphaFoldDB" id="A0AAW7JMM6"/>
<dbReference type="FunFam" id="2.170.130.10:FF:000003">
    <property type="entry name" value="SusC/RagA family TonB-linked outer membrane protein"/>
    <property type="match status" value="1"/>
</dbReference>
<dbReference type="Pfam" id="PF07715">
    <property type="entry name" value="Plug"/>
    <property type="match status" value="1"/>
</dbReference>
<feature type="domain" description="TonB-dependent receptor-like beta-barrel" evidence="4">
    <location>
        <begin position="412"/>
        <end position="989"/>
    </location>
</feature>
<feature type="chain" id="PRO_5043891328" evidence="3">
    <location>
        <begin position="20"/>
        <end position="1027"/>
    </location>
</feature>
<evidence type="ECO:0000256" key="2">
    <source>
        <dbReference type="RuleBase" id="RU003357"/>
    </source>
</evidence>
<dbReference type="InterPro" id="IPR023996">
    <property type="entry name" value="TonB-dep_OMP_SusC/RagA"/>
</dbReference>
<reference evidence="7" key="2">
    <citation type="submission" date="2023-08" db="EMBL/GenBank/DDBJ databases">
        <title>Identification and characterization of horizontal gene transfer across gut microbiota members of farm animals based on homology search.</title>
        <authorList>
            <person name="Schwarzerova J."/>
            <person name="Nykrynova M."/>
            <person name="Jureckova K."/>
            <person name="Cejkova D."/>
            <person name="Rychlik I."/>
        </authorList>
    </citation>
    <scope>NUCLEOTIDE SEQUENCE</scope>
    <source>
        <strain evidence="7">ET15</strain>
        <strain evidence="6">ET37</strain>
    </source>
</reference>
<evidence type="ECO:0000256" key="1">
    <source>
        <dbReference type="PROSITE-ProRule" id="PRU01360"/>
    </source>
</evidence>
<dbReference type="GO" id="GO:0009279">
    <property type="term" value="C:cell outer membrane"/>
    <property type="evidence" value="ECO:0007669"/>
    <property type="project" value="UniProtKB-SubCell"/>
</dbReference>
<dbReference type="NCBIfam" id="TIGR04057">
    <property type="entry name" value="SusC_RagA_signa"/>
    <property type="match status" value="1"/>
</dbReference>
<dbReference type="InterPro" id="IPR000531">
    <property type="entry name" value="Beta-barrel_TonB"/>
</dbReference>
<keyword evidence="1" id="KW-0998">Cell outer membrane</keyword>
<keyword evidence="1" id="KW-1134">Transmembrane beta strand</keyword>
<dbReference type="SUPFAM" id="SSF56935">
    <property type="entry name" value="Porins"/>
    <property type="match status" value="1"/>
</dbReference>
<dbReference type="InterPro" id="IPR023997">
    <property type="entry name" value="TonB-dep_OMP_SusC/RagA_CS"/>
</dbReference>
<feature type="signal peptide" evidence="3">
    <location>
        <begin position="1"/>
        <end position="19"/>
    </location>
</feature>
<protein>
    <submittedName>
        <fullName evidence="7">TonB-dependent receptor</fullName>
    </submittedName>
</protein>
<dbReference type="InterPro" id="IPR039426">
    <property type="entry name" value="TonB-dep_rcpt-like"/>
</dbReference>
<dbReference type="Gene3D" id="2.170.130.10">
    <property type="entry name" value="TonB-dependent receptor, plug domain"/>
    <property type="match status" value="1"/>
</dbReference>
<sequence>MKRLIFFITCFCVCIVSFAQEISVSGKVTSSDTGEEMVGVTIKGSDKSHMAITNIDGVFHMKARVGEKLLFSCIGYLDKTVAASESMNVVMEPDNSNLNEVVVVGYGQVKRLTNTGAVSAVNGSELRKVPVSSVQNTLAGKLPGFFSQQRSGQPGKDASDFFIRGVSSLNGDGNKPLIIVDDIEYGYDQLSQINVNEIESISILKDASTTAVYGIKGANGVLVVKTRRGEKGVPKINVRLETGLQAPVRKPKFLGSYETARLVNEAYANDGLQPAFTEEDLEHFRTGDDTYGHPDVNWYDEIFKSTARQSNANVDISGGSDRLRYFISVGYFSQNSLMRDFDSGDDLNSDYRYRRFNFRSNLDFQVTKNLSMRLDITSRFMNINEPRGINTTGEIYNFESMHPYSAPVLNPDGSYAYLYDTNSRRPTLNARLANEGYNRTRRNDNNLLYNANWKMDFITPGLSTNVRLAYSSIDENARSAWRSEYPTYHYNSATGIYNINPDNVYTKGVPAITVDPHSGITDLNLMASVNYARVFNEVHDINAMLLYNREETTVEYNSNSGVYAPQVPTKFLGTTLKLSYKYASKYLVDFNVAYNGSDRFKKGHRYGFFPAVGLGWAISEEPWFRNNIKNVDLMKIRASYGLVGSDVAMGNRYLYNQVYERGDSYNFGDYEQEIFQGYREGALGNDNVTWEKARKFDIGLDMNLWNCISLTVDYFYDKRYDQLVYRNDIPLILGIGTSPVNVARTSNQGFDGQISYRDRWGKFDFNTSFVFSYAKNKIIYEAEAQQIYPWLAATGHPIGQMFGYKCLGYYTPEDIALIESGAPDAPAVPSTDIPVQAGDLKYKDLNHDGIINDYDKCAIGKPNLPNTTLGWTVGGSWKGFTLSVLFQGSFNYSFSIVGTGIEPFKSQFQPLHEKRWTLERWQNGEDIEFPRLTSNPSTVNSAEAYMSDFWLIDAWYIRLKTVDLSYDFPRKWIPKFMSGLRLYANCYNLFTWTSYKKYQQDPEIQTNSAGDAYMNQRVVNFGVNISF</sequence>
<keyword evidence="3" id="KW-0732">Signal</keyword>
<dbReference type="EMBL" id="JAUEIF010000001">
    <property type="protein sequence ID" value="MDN0024100.1"/>
    <property type="molecule type" value="Genomic_DNA"/>
</dbReference>
<dbReference type="PROSITE" id="PS52016">
    <property type="entry name" value="TONB_DEPENDENT_REC_3"/>
    <property type="match status" value="1"/>
</dbReference>
<evidence type="ECO:0000313" key="6">
    <source>
        <dbReference type="EMBL" id="MDN0021604.1"/>
    </source>
</evidence>
<keyword evidence="7" id="KW-0675">Receptor</keyword>
<evidence type="ECO:0000313" key="7">
    <source>
        <dbReference type="EMBL" id="MDN0024100.1"/>
    </source>
</evidence>
<dbReference type="Pfam" id="PF00593">
    <property type="entry name" value="TonB_dep_Rec_b-barrel"/>
    <property type="match status" value="1"/>
</dbReference>
<dbReference type="InterPro" id="IPR012910">
    <property type="entry name" value="Plug_dom"/>
</dbReference>
<comment type="subcellular location">
    <subcellularLocation>
        <location evidence="1">Cell outer membrane</location>
        <topology evidence="1">Multi-pass membrane protein</topology>
    </subcellularLocation>
</comment>
<dbReference type="SUPFAM" id="SSF49464">
    <property type="entry name" value="Carboxypeptidase regulatory domain-like"/>
    <property type="match status" value="1"/>
</dbReference>
<evidence type="ECO:0000259" key="5">
    <source>
        <dbReference type="Pfam" id="PF07715"/>
    </source>
</evidence>
<accession>A0AAW7JMM6</accession>
<dbReference type="Proteomes" id="UP001168478">
    <property type="component" value="Unassembled WGS sequence"/>
</dbReference>
<keyword evidence="1 2" id="KW-0472">Membrane</keyword>
<keyword evidence="1" id="KW-0813">Transport</keyword>
<evidence type="ECO:0000313" key="9">
    <source>
        <dbReference type="Proteomes" id="UP001168478"/>
    </source>
</evidence>
<dbReference type="InterPro" id="IPR008969">
    <property type="entry name" value="CarboxyPept-like_regulatory"/>
</dbReference>
<dbReference type="InterPro" id="IPR037066">
    <property type="entry name" value="Plug_dom_sf"/>
</dbReference>
<evidence type="ECO:0000313" key="8">
    <source>
        <dbReference type="Proteomes" id="UP001167831"/>
    </source>
</evidence>
<keyword evidence="1" id="KW-0812">Transmembrane</keyword>
<reference evidence="7" key="1">
    <citation type="submission" date="2023-06" db="EMBL/GenBank/DDBJ databases">
        <authorList>
            <person name="Zeman M."/>
            <person name="Kubasova T."/>
            <person name="Jahodarova E."/>
            <person name="Nykrynova M."/>
            <person name="Rychlik I."/>
        </authorList>
    </citation>
    <scope>NUCLEOTIDE SEQUENCE</scope>
    <source>
        <strain evidence="7">ET15</strain>
        <strain evidence="6">ET37</strain>
    </source>
</reference>
<evidence type="ECO:0000259" key="4">
    <source>
        <dbReference type="Pfam" id="PF00593"/>
    </source>
</evidence>
<dbReference type="EMBL" id="JAUEIE010000001">
    <property type="protein sequence ID" value="MDN0021604.1"/>
    <property type="molecule type" value="Genomic_DNA"/>
</dbReference>
<dbReference type="Proteomes" id="UP001167831">
    <property type="component" value="Unassembled WGS sequence"/>
</dbReference>
<comment type="similarity">
    <text evidence="1 2">Belongs to the TonB-dependent receptor family.</text>
</comment>